<feature type="transmembrane region" description="Helical" evidence="5">
    <location>
        <begin position="1007"/>
        <end position="1027"/>
    </location>
</feature>
<dbReference type="AlphaFoldDB" id="A0A2W2D8A8"/>
<keyword evidence="3 7" id="KW-0808">Transferase</keyword>
<evidence type="ECO:0000256" key="3">
    <source>
        <dbReference type="ARBA" id="ARBA00022679"/>
    </source>
</evidence>
<dbReference type="PROSITE" id="PS51677">
    <property type="entry name" value="NODB"/>
    <property type="match status" value="1"/>
</dbReference>
<dbReference type="InterPro" id="IPR029044">
    <property type="entry name" value="Nucleotide-diphossugar_trans"/>
</dbReference>
<evidence type="ECO:0000313" key="7">
    <source>
        <dbReference type="EMBL" id="PZG08232.1"/>
    </source>
</evidence>
<feature type="transmembrane region" description="Helical" evidence="5">
    <location>
        <begin position="690"/>
        <end position="710"/>
    </location>
</feature>
<keyword evidence="5" id="KW-0472">Membrane</keyword>
<feature type="region of interest" description="Disordered" evidence="4">
    <location>
        <begin position="1067"/>
        <end position="1097"/>
    </location>
</feature>
<feature type="transmembrane region" description="Helical" evidence="5">
    <location>
        <begin position="617"/>
        <end position="643"/>
    </location>
</feature>
<feature type="transmembrane region" description="Helical" evidence="5">
    <location>
        <begin position="849"/>
        <end position="870"/>
    </location>
</feature>
<dbReference type="GO" id="GO:0016757">
    <property type="term" value="F:glycosyltransferase activity"/>
    <property type="evidence" value="ECO:0007669"/>
    <property type="project" value="UniProtKB-KW"/>
</dbReference>
<evidence type="ECO:0000256" key="1">
    <source>
        <dbReference type="ARBA" id="ARBA00006739"/>
    </source>
</evidence>
<accession>A0A2W2D8A8</accession>
<proteinExistence type="inferred from homology"/>
<feature type="transmembrane region" description="Helical" evidence="5">
    <location>
        <begin position="898"/>
        <end position="918"/>
    </location>
</feature>
<dbReference type="Pfam" id="PF01757">
    <property type="entry name" value="Acyl_transf_3"/>
    <property type="match status" value="1"/>
</dbReference>
<dbReference type="RefSeq" id="WP_111218994.1">
    <property type="nucleotide sequence ID" value="NZ_POTY01000297.1"/>
</dbReference>
<feature type="transmembrane region" description="Helical" evidence="5">
    <location>
        <begin position="961"/>
        <end position="980"/>
    </location>
</feature>
<dbReference type="Pfam" id="PF13641">
    <property type="entry name" value="Glyco_tranf_2_3"/>
    <property type="match status" value="1"/>
</dbReference>
<dbReference type="InterPro" id="IPR011330">
    <property type="entry name" value="Glyco_hydro/deAcase_b/a-brl"/>
</dbReference>
<dbReference type="GO" id="GO:0016747">
    <property type="term" value="F:acyltransferase activity, transferring groups other than amino-acyl groups"/>
    <property type="evidence" value="ECO:0007669"/>
    <property type="project" value="InterPro"/>
</dbReference>
<evidence type="ECO:0000256" key="5">
    <source>
        <dbReference type="SAM" id="Phobius"/>
    </source>
</evidence>
<dbReference type="GO" id="GO:0016810">
    <property type="term" value="F:hydrolase activity, acting on carbon-nitrogen (but not peptide) bonds"/>
    <property type="evidence" value="ECO:0007669"/>
    <property type="project" value="InterPro"/>
</dbReference>
<comment type="similarity">
    <text evidence="1">Belongs to the glycosyltransferase 2 family.</text>
</comment>
<dbReference type="PANTHER" id="PTHR43630:SF1">
    <property type="entry name" value="POLY-BETA-1,6-N-ACETYL-D-GLUCOSAMINE SYNTHASE"/>
    <property type="match status" value="1"/>
</dbReference>
<comment type="caution">
    <text evidence="7">The sequence shown here is derived from an EMBL/GenBank/DDBJ whole genome shotgun (WGS) entry which is preliminary data.</text>
</comment>
<name>A0A2W2D8A8_9ACTN</name>
<feature type="transmembrane region" description="Helical" evidence="5">
    <location>
        <begin position="25"/>
        <end position="45"/>
    </location>
</feature>
<keyword evidence="5" id="KW-0812">Transmembrane</keyword>
<reference evidence="7 8" key="1">
    <citation type="submission" date="2018-01" db="EMBL/GenBank/DDBJ databases">
        <title>Draft genome sequence of Jishengella sp. NA12.</title>
        <authorList>
            <person name="Sahin N."/>
            <person name="Ay H."/>
            <person name="Saygin H."/>
        </authorList>
    </citation>
    <scope>NUCLEOTIDE SEQUENCE [LARGE SCALE GENOMIC DNA]</scope>
    <source>
        <strain evidence="7 8">NA12</strain>
    </source>
</reference>
<organism evidence="7 8">
    <name type="scientific">Micromonospora craterilacus</name>
    <dbReference type="NCBI Taxonomy" id="1655439"/>
    <lineage>
        <taxon>Bacteria</taxon>
        <taxon>Bacillati</taxon>
        <taxon>Actinomycetota</taxon>
        <taxon>Actinomycetes</taxon>
        <taxon>Micromonosporales</taxon>
        <taxon>Micromonosporaceae</taxon>
        <taxon>Micromonospora</taxon>
    </lineage>
</organism>
<evidence type="ECO:0000259" key="6">
    <source>
        <dbReference type="PROSITE" id="PS51677"/>
    </source>
</evidence>
<feature type="transmembrane region" description="Helical" evidence="5">
    <location>
        <begin position="798"/>
        <end position="818"/>
    </location>
</feature>
<sequence>MVQTTLTVPPSRPDRPTRPRRWTGWIVWGSVVTVVLSVLFVEAYANSEFVPDHVRDVGDQAGVPAVIRSGGPVIDTTEGRVASYHMPPRTIALTFDDGPDPVWTPKVLDVLRRHHAPATFFVVGSQVARHSGLARRLAAEGHELGVHTFSHPDATLLSGWRRRLEYAQTQQAIMSAAGVRTSLLRFPYSSTPDAVDDQAWAVIREAGRLGYLTAVNDTDSRDWAKPGPDVMVHNMTPPDGQGAVVLLHDAGGDRSQTLVALDRFIPMMMARGYRFTTVSDGVNQALEMDGEEARPVAGNVPVSGLDRWRAGSVVLAVGIADLFLAALRVLFVVVGVLMLVRTLLLLLLAGRLARRRRSRRWRWGPPVTDPVSIIVPAYNEQSGIVAAVRSLAAGDHRAIEVIVVDDGSTDGTADLVEALGLPNVRVIRKPNGGKPSALNTGIAHARHEIIIMVDGDTVFERDAVRRLVQPFADPAVGAVAGNVKVANRTGLLGRWQHIEYVIGFNLDRRLYETLGCMPTVPGAIAAFRRRALLAAGGISHDTLAEDTDITMAVLRAGWRVVYEEQARAWTEVPSSVAQLWRQRYRWSYGTMQAMWKHRRAMFDRGPSGRFGRFGLPLLALFGVVLPLLGPVLDLMAVYGLFFLGATETALAWLAMLGVQALTALVAFRLDRERIRPLWTLPLQQFAYRQLMYLVMVRSTVTALTGTRLRWRKLKRAGDPATDPAGQRVPVAGGGRDRWFDVLRAVALARVIVYHMWGFAWLSWALPAMGVMFALAGSLMARSLDRAPAGALNARLRRLLPALWAMGLVLVPVMIWHGWSDRPAWPAFLTWVVPLAQPPGNEWAGDVTGVLWYLVTFLWLVLLSPVLLALYRRWPLPTVLLPLGIVVTLQVAAPSLGRAVVDSVAIDVATFGACWLVGFAHRDGHLRRIRWTTLVPLAGLCMAAAAAWVWTHPEAGFDLNEIPVAQALYSLGFALLLLRMAPQMTWLSRVRPLDGLVTAVNSRALTIYLWHNAAIAVCFVAGDMFGAWRLGKLGYLAMALVILGAAVLLLGWIEDVSAQRRPRLLPWPARPKAQPAATGSTHVPGPTPPRRNRLTAGR</sequence>
<dbReference type="InterPro" id="IPR002509">
    <property type="entry name" value="NODB_dom"/>
</dbReference>
<gene>
    <name evidence="7" type="ORF">C1I95_30160</name>
</gene>
<keyword evidence="5" id="KW-1133">Transmembrane helix</keyword>
<feature type="transmembrane region" description="Helical" evidence="5">
    <location>
        <begin position="333"/>
        <end position="353"/>
    </location>
</feature>
<evidence type="ECO:0000256" key="2">
    <source>
        <dbReference type="ARBA" id="ARBA00022676"/>
    </source>
</evidence>
<dbReference type="Gene3D" id="3.20.20.370">
    <property type="entry name" value="Glycoside hydrolase/deacetylase"/>
    <property type="match status" value="1"/>
</dbReference>
<dbReference type="OrthoDB" id="3864432at2"/>
<dbReference type="PANTHER" id="PTHR43630">
    <property type="entry name" value="POLY-BETA-1,6-N-ACETYL-D-GLUCOSAMINE SYNTHASE"/>
    <property type="match status" value="1"/>
</dbReference>
<feature type="transmembrane region" description="Helical" evidence="5">
    <location>
        <begin position="930"/>
        <end position="949"/>
    </location>
</feature>
<feature type="transmembrane region" description="Helical" evidence="5">
    <location>
        <begin position="875"/>
        <end position="892"/>
    </location>
</feature>
<feature type="domain" description="NodB homology" evidence="6">
    <location>
        <begin position="89"/>
        <end position="276"/>
    </location>
</feature>
<dbReference type="SUPFAM" id="SSF53448">
    <property type="entry name" value="Nucleotide-diphospho-sugar transferases"/>
    <property type="match status" value="1"/>
</dbReference>
<dbReference type="Gene3D" id="3.90.550.10">
    <property type="entry name" value="Spore Coat Polysaccharide Biosynthesis Protein SpsA, Chain A"/>
    <property type="match status" value="1"/>
</dbReference>
<protein>
    <submittedName>
        <fullName evidence="7">Glycosyl transferase</fullName>
    </submittedName>
</protein>
<evidence type="ECO:0000313" key="8">
    <source>
        <dbReference type="Proteomes" id="UP000248924"/>
    </source>
</evidence>
<dbReference type="InterPro" id="IPR002656">
    <property type="entry name" value="Acyl_transf_3_dom"/>
</dbReference>
<feature type="transmembrane region" description="Helical" evidence="5">
    <location>
        <begin position="1033"/>
        <end position="1052"/>
    </location>
</feature>
<dbReference type="SUPFAM" id="SSF88713">
    <property type="entry name" value="Glycoside hydrolase/deacetylase"/>
    <property type="match status" value="1"/>
</dbReference>
<keyword evidence="2" id="KW-0328">Glycosyltransferase</keyword>
<dbReference type="CDD" id="cd06423">
    <property type="entry name" value="CESA_like"/>
    <property type="match status" value="1"/>
</dbReference>
<dbReference type="Pfam" id="PF01522">
    <property type="entry name" value="Polysacc_deac_1"/>
    <property type="match status" value="1"/>
</dbReference>
<dbReference type="GO" id="GO:0005975">
    <property type="term" value="P:carbohydrate metabolic process"/>
    <property type="evidence" value="ECO:0007669"/>
    <property type="project" value="InterPro"/>
</dbReference>
<keyword evidence="8" id="KW-1185">Reference proteome</keyword>
<feature type="transmembrane region" description="Helical" evidence="5">
    <location>
        <begin position="649"/>
        <end position="669"/>
    </location>
</feature>
<feature type="transmembrane region" description="Helical" evidence="5">
    <location>
        <begin position="757"/>
        <end position="778"/>
    </location>
</feature>
<dbReference type="Proteomes" id="UP000248924">
    <property type="component" value="Unassembled WGS sequence"/>
</dbReference>
<dbReference type="EMBL" id="POTY01000297">
    <property type="protein sequence ID" value="PZG08232.1"/>
    <property type="molecule type" value="Genomic_DNA"/>
</dbReference>
<evidence type="ECO:0000256" key="4">
    <source>
        <dbReference type="SAM" id="MobiDB-lite"/>
    </source>
</evidence>